<comment type="caution">
    <text evidence="1">The sequence shown here is derived from an EMBL/GenBank/DDBJ whole genome shotgun (WGS) entry which is preliminary data.</text>
</comment>
<evidence type="ECO:0000313" key="2">
    <source>
        <dbReference type="Proteomes" id="UP000324222"/>
    </source>
</evidence>
<organism evidence="1 2">
    <name type="scientific">Portunus trituberculatus</name>
    <name type="common">Swimming crab</name>
    <name type="synonym">Neptunus trituberculatus</name>
    <dbReference type="NCBI Taxonomy" id="210409"/>
    <lineage>
        <taxon>Eukaryota</taxon>
        <taxon>Metazoa</taxon>
        <taxon>Ecdysozoa</taxon>
        <taxon>Arthropoda</taxon>
        <taxon>Crustacea</taxon>
        <taxon>Multicrustacea</taxon>
        <taxon>Malacostraca</taxon>
        <taxon>Eumalacostraca</taxon>
        <taxon>Eucarida</taxon>
        <taxon>Decapoda</taxon>
        <taxon>Pleocyemata</taxon>
        <taxon>Brachyura</taxon>
        <taxon>Eubrachyura</taxon>
        <taxon>Portunoidea</taxon>
        <taxon>Portunidae</taxon>
        <taxon>Portuninae</taxon>
        <taxon>Portunus</taxon>
    </lineage>
</organism>
<sequence length="60" mass="6472">MEAVVYYSSLGELRPFDGISPALFSLAYPGDLYGTSHRPLPPIVLNSLPSSPWIIGVVNP</sequence>
<keyword evidence="2" id="KW-1185">Reference proteome</keyword>
<gene>
    <name evidence="1" type="ORF">E2C01_074492</name>
</gene>
<proteinExistence type="predicted"/>
<accession>A0A5B7IHD9</accession>
<dbReference type="EMBL" id="VSRR010052499">
    <property type="protein sequence ID" value="MPC79934.1"/>
    <property type="molecule type" value="Genomic_DNA"/>
</dbReference>
<name>A0A5B7IHD9_PORTR</name>
<evidence type="ECO:0000313" key="1">
    <source>
        <dbReference type="EMBL" id="MPC79934.1"/>
    </source>
</evidence>
<dbReference type="Proteomes" id="UP000324222">
    <property type="component" value="Unassembled WGS sequence"/>
</dbReference>
<reference evidence="1 2" key="1">
    <citation type="submission" date="2019-05" db="EMBL/GenBank/DDBJ databases">
        <title>Another draft genome of Portunus trituberculatus and its Hox gene families provides insights of decapod evolution.</title>
        <authorList>
            <person name="Jeong J.-H."/>
            <person name="Song I."/>
            <person name="Kim S."/>
            <person name="Choi T."/>
            <person name="Kim D."/>
            <person name="Ryu S."/>
            <person name="Kim W."/>
        </authorList>
    </citation>
    <scope>NUCLEOTIDE SEQUENCE [LARGE SCALE GENOMIC DNA]</scope>
    <source>
        <tissue evidence="1">Muscle</tissue>
    </source>
</reference>
<protein>
    <submittedName>
        <fullName evidence="1">Uncharacterized protein</fullName>
    </submittedName>
</protein>
<dbReference type="AlphaFoldDB" id="A0A5B7IHD9"/>